<gene>
    <name evidence="6" type="ORF">I570_01125</name>
    <name evidence="5" type="ORF">OMU_00761</name>
</gene>
<dbReference type="Gene3D" id="3.20.20.80">
    <property type="entry name" value="Glycosidases"/>
    <property type="match status" value="1"/>
</dbReference>
<dbReference type="Proteomes" id="UP000014107">
    <property type="component" value="Unassembled WGS sequence"/>
</dbReference>
<evidence type="ECO:0000256" key="2">
    <source>
        <dbReference type="ARBA" id="ARBA00022801"/>
    </source>
</evidence>
<protein>
    <recommendedName>
        <fullName evidence="9">6-phospho-beta-glucosidase</fullName>
    </recommendedName>
</protein>
<keyword evidence="2" id="KW-0378">Hydrolase</keyword>
<evidence type="ECO:0000313" key="6">
    <source>
        <dbReference type="EMBL" id="EOU23261.1"/>
    </source>
</evidence>
<dbReference type="EMBL" id="ASWL01000002">
    <property type="protein sequence ID" value="EOU23261.1"/>
    <property type="molecule type" value="Genomic_DNA"/>
</dbReference>
<dbReference type="InterPro" id="IPR001360">
    <property type="entry name" value="Glyco_hydro_1"/>
</dbReference>
<dbReference type="FunFam" id="3.20.20.80:FF:000004">
    <property type="entry name" value="Beta-glucosidase 6-phospho-beta-glucosidase"/>
    <property type="match status" value="1"/>
</dbReference>
<dbReference type="InterPro" id="IPR033132">
    <property type="entry name" value="GH_1_N_CS"/>
</dbReference>
<dbReference type="GO" id="GO:0005829">
    <property type="term" value="C:cytosol"/>
    <property type="evidence" value="ECO:0007669"/>
    <property type="project" value="TreeGrafter"/>
</dbReference>
<reference evidence="5 7" key="1">
    <citation type="submission" date="2013-03" db="EMBL/GenBank/DDBJ databases">
        <title>The Genome Sequence of Enterococcus avium ATCC_14025 (Illumina only assembly).</title>
        <authorList>
            <consortium name="The Broad Institute Genomics Platform"/>
            <consortium name="The Broad Institute Genome Sequencing Center for Infectious Disease"/>
            <person name="Earl A."/>
            <person name="Russ C."/>
            <person name="Gilmore M."/>
            <person name="Surin D."/>
            <person name="Walker B."/>
            <person name="Young S."/>
            <person name="Zeng Q."/>
            <person name="Gargeya S."/>
            <person name="Fitzgerald M."/>
            <person name="Haas B."/>
            <person name="Abouelleil A."/>
            <person name="Allen A.W."/>
            <person name="Alvarado L."/>
            <person name="Arachchi H.M."/>
            <person name="Berlin A.M."/>
            <person name="Chapman S.B."/>
            <person name="Gainer-Dewar J."/>
            <person name="Goldberg J."/>
            <person name="Griggs A."/>
            <person name="Gujja S."/>
            <person name="Hansen M."/>
            <person name="Howarth C."/>
            <person name="Imamovic A."/>
            <person name="Ireland A."/>
            <person name="Larimer J."/>
            <person name="McCowan C."/>
            <person name="Murphy C."/>
            <person name="Pearson M."/>
            <person name="Poon T.W."/>
            <person name="Priest M."/>
            <person name="Roberts A."/>
            <person name="Saif S."/>
            <person name="Shea T."/>
            <person name="Sisk P."/>
            <person name="Sykes S."/>
            <person name="Wortman J."/>
            <person name="Nusbaum C."/>
            <person name="Birren B."/>
        </authorList>
    </citation>
    <scope>NUCLEOTIDE SEQUENCE [LARGE SCALE GENOMIC DNA]</scope>
    <source>
        <strain evidence="5 7">ATCC 14025</strain>
    </source>
</reference>
<evidence type="ECO:0000313" key="7">
    <source>
        <dbReference type="Proteomes" id="UP000014104"/>
    </source>
</evidence>
<dbReference type="PANTHER" id="PTHR10353">
    <property type="entry name" value="GLYCOSYL HYDROLASE"/>
    <property type="match status" value="1"/>
</dbReference>
<comment type="similarity">
    <text evidence="1 4">Belongs to the glycosyl hydrolase 1 family.</text>
</comment>
<evidence type="ECO:0000256" key="3">
    <source>
        <dbReference type="ARBA" id="ARBA00023295"/>
    </source>
</evidence>
<dbReference type="GO" id="GO:0016052">
    <property type="term" value="P:carbohydrate catabolic process"/>
    <property type="evidence" value="ECO:0007669"/>
    <property type="project" value="TreeGrafter"/>
</dbReference>
<accession>A0AAV3J1F0</accession>
<evidence type="ECO:0000313" key="8">
    <source>
        <dbReference type="Proteomes" id="UP000014107"/>
    </source>
</evidence>
<dbReference type="InterPro" id="IPR017853">
    <property type="entry name" value="GH"/>
</dbReference>
<evidence type="ECO:0000256" key="1">
    <source>
        <dbReference type="ARBA" id="ARBA00010838"/>
    </source>
</evidence>
<comment type="caution">
    <text evidence="6">The sequence shown here is derived from an EMBL/GenBank/DDBJ whole genome shotgun (WGS) entry which is preliminary data.</text>
</comment>
<keyword evidence="7" id="KW-1185">Reference proteome</keyword>
<organism evidence="6 8">
    <name type="scientific">Enterococcus avium ATCC 14025</name>
    <dbReference type="NCBI Taxonomy" id="1140002"/>
    <lineage>
        <taxon>Bacteria</taxon>
        <taxon>Bacillati</taxon>
        <taxon>Bacillota</taxon>
        <taxon>Bacilli</taxon>
        <taxon>Lactobacillales</taxon>
        <taxon>Enterococcaceae</taxon>
        <taxon>Enterococcus</taxon>
    </lineage>
</organism>
<dbReference type="GO" id="GO:0008422">
    <property type="term" value="F:beta-glucosidase activity"/>
    <property type="evidence" value="ECO:0007669"/>
    <property type="project" value="TreeGrafter"/>
</dbReference>
<reference evidence="6 8" key="2">
    <citation type="submission" date="2013-03" db="EMBL/GenBank/DDBJ databases">
        <title>The Genome Sequence of Enterococcus avium ATCC_14025 (PacBio/Illumina hybrid assembly).</title>
        <authorList>
            <consortium name="The Broad Institute Genomics Platform"/>
            <consortium name="The Broad Institute Genome Sequencing Center for Infectious Disease"/>
            <person name="Earl A."/>
            <person name="Russ C."/>
            <person name="Gilmore M."/>
            <person name="Surin D."/>
            <person name="Walker B."/>
            <person name="Young S."/>
            <person name="Zeng Q."/>
            <person name="Gargeya S."/>
            <person name="Fitzgerald M."/>
            <person name="Haas B."/>
            <person name="Abouelleil A."/>
            <person name="Allen A.W."/>
            <person name="Alvarado L."/>
            <person name="Arachchi H.M."/>
            <person name="Berlin A.M."/>
            <person name="Chapman S.B."/>
            <person name="Gainer-Dewar J."/>
            <person name="Goldberg J."/>
            <person name="Griggs A."/>
            <person name="Gujja S."/>
            <person name="Hansen M."/>
            <person name="Howarth C."/>
            <person name="Imamovic A."/>
            <person name="Ireland A."/>
            <person name="Larimer J."/>
            <person name="McCowan C."/>
            <person name="Murphy C."/>
            <person name="Pearson M."/>
            <person name="Poon T.W."/>
            <person name="Priest M."/>
            <person name="Roberts A."/>
            <person name="Saif S."/>
            <person name="Shea T."/>
            <person name="Sisk P."/>
            <person name="Sykes S."/>
            <person name="Wortman J."/>
            <person name="Nusbaum C."/>
            <person name="Birren B."/>
        </authorList>
    </citation>
    <scope>NUCLEOTIDE SEQUENCE [LARGE SCALE GENOMIC DNA]</scope>
    <source>
        <strain evidence="6 8">ATCC 14025</strain>
    </source>
</reference>
<dbReference type="RefSeq" id="WP_016178619.1">
    <property type="nucleotide sequence ID" value="NZ_KE136357.1"/>
</dbReference>
<dbReference type="SUPFAM" id="SSF51445">
    <property type="entry name" value="(Trans)glycosidases"/>
    <property type="match status" value="1"/>
</dbReference>
<sequence length="494" mass="56582">MLDNKMPTDFLWGASIAANQIEGAWNEDGKGVSVIDTIATDMDEGVRVEVASAFEDEYYSSHKAVDFYHHYQEDIKLMGEMGLKAYRMSIAWTRIYPNGIEEEPNEAGLQFYDRIFEELSKYDIEPIVTISHYESPWYLAERGGWTNREMIDHYLKYCQTLFERYHEQVSYWITFNEINCTLVNFGIRTAVGLNASIPSEINNDNTRYQALHHQFLASAQAVKMAHDIDPTLKVGCMIASMVGYPLTSDPQDVFSTLQYEQMKNMFCSDVMIRGYYPSYSKRYFDEHHISFHTEPGDQQILAEGCVDFYSCSYYQSLCVSGQEEGEALGKDKAAGNLISGFGVKNPYLQESEWGWQIDATGLRYLLNTVYDRYQIPIMIVENGLGAKDELINGKIDDQYRIDYLQAHVEALMEAIKDGVNVIGYMPWSAIDLVALSTGSIEKRYGFIYVDANNQGEGSFKRYPKASYYWYKHVIESNGQSILKKSVTDERVTSF</sequence>
<keyword evidence="3" id="KW-0326">Glycosidase</keyword>
<dbReference type="EMBL" id="AHYV01000006">
    <property type="protein sequence ID" value="EOT50781.1"/>
    <property type="molecule type" value="Genomic_DNA"/>
</dbReference>
<dbReference type="PRINTS" id="PR00131">
    <property type="entry name" value="GLHYDRLASE1"/>
</dbReference>
<evidence type="ECO:0008006" key="9">
    <source>
        <dbReference type="Google" id="ProtNLM"/>
    </source>
</evidence>
<proteinExistence type="inferred from homology"/>
<dbReference type="AlphaFoldDB" id="A0AAV3J1F0"/>
<evidence type="ECO:0000256" key="4">
    <source>
        <dbReference type="RuleBase" id="RU003690"/>
    </source>
</evidence>
<dbReference type="Pfam" id="PF00232">
    <property type="entry name" value="Glyco_hydro_1"/>
    <property type="match status" value="1"/>
</dbReference>
<name>A0AAV3J1F0_ENTAV</name>
<dbReference type="PANTHER" id="PTHR10353:SF296">
    <property type="entry name" value="6-PHOSPHO-BETA-GLUCOSIDASE"/>
    <property type="match status" value="1"/>
</dbReference>
<dbReference type="PROSITE" id="PS00653">
    <property type="entry name" value="GLYCOSYL_HYDROL_F1_2"/>
    <property type="match status" value="1"/>
</dbReference>
<evidence type="ECO:0000313" key="5">
    <source>
        <dbReference type="EMBL" id="EOT50781.1"/>
    </source>
</evidence>
<dbReference type="Proteomes" id="UP000014104">
    <property type="component" value="Unassembled WGS sequence"/>
</dbReference>